<reference evidence="1 3" key="2">
    <citation type="journal article" date="2014" name="BMC Genomics">
        <title>An improved genome release (version Mt4.0) for the model legume Medicago truncatula.</title>
        <authorList>
            <person name="Tang H."/>
            <person name="Krishnakumar V."/>
            <person name="Bidwell S."/>
            <person name="Rosen B."/>
            <person name="Chan A."/>
            <person name="Zhou S."/>
            <person name="Gentzbittel L."/>
            <person name="Childs K.L."/>
            <person name="Yandell M."/>
            <person name="Gundlach H."/>
            <person name="Mayer K.F."/>
            <person name="Schwartz D.C."/>
            <person name="Town C.D."/>
        </authorList>
    </citation>
    <scope>GENOME REANNOTATION</scope>
    <source>
        <strain evidence="1">A17</strain>
        <strain evidence="2 3">cv. Jemalong A17</strain>
    </source>
</reference>
<evidence type="ECO:0000313" key="1">
    <source>
        <dbReference type="EMBL" id="KEH42505.1"/>
    </source>
</evidence>
<evidence type="ECO:0000313" key="3">
    <source>
        <dbReference type="Proteomes" id="UP000002051"/>
    </source>
</evidence>
<evidence type="ECO:0000313" key="2">
    <source>
        <dbReference type="EnsemblPlants" id="KEH42505"/>
    </source>
</evidence>
<reference evidence="1 3" key="1">
    <citation type="journal article" date="2011" name="Nature">
        <title>The Medicago genome provides insight into the evolution of rhizobial symbioses.</title>
        <authorList>
            <person name="Young N.D."/>
            <person name="Debelle F."/>
            <person name="Oldroyd G.E."/>
            <person name="Geurts R."/>
            <person name="Cannon S.B."/>
            <person name="Udvardi M.K."/>
            <person name="Benedito V.A."/>
            <person name="Mayer K.F."/>
            <person name="Gouzy J."/>
            <person name="Schoof H."/>
            <person name="Van de Peer Y."/>
            <person name="Proost S."/>
            <person name="Cook D.R."/>
            <person name="Meyers B.C."/>
            <person name="Spannagl M."/>
            <person name="Cheung F."/>
            <person name="De Mita S."/>
            <person name="Krishnakumar V."/>
            <person name="Gundlach H."/>
            <person name="Zhou S."/>
            <person name="Mudge J."/>
            <person name="Bharti A.K."/>
            <person name="Murray J.D."/>
            <person name="Naoumkina M.A."/>
            <person name="Rosen B."/>
            <person name="Silverstein K.A."/>
            <person name="Tang H."/>
            <person name="Rombauts S."/>
            <person name="Zhao P.X."/>
            <person name="Zhou P."/>
            <person name="Barbe V."/>
            <person name="Bardou P."/>
            <person name="Bechner M."/>
            <person name="Bellec A."/>
            <person name="Berger A."/>
            <person name="Berges H."/>
            <person name="Bidwell S."/>
            <person name="Bisseling T."/>
            <person name="Choisne N."/>
            <person name="Couloux A."/>
            <person name="Denny R."/>
            <person name="Deshpande S."/>
            <person name="Dai X."/>
            <person name="Doyle J.J."/>
            <person name="Dudez A.M."/>
            <person name="Farmer A.D."/>
            <person name="Fouteau S."/>
            <person name="Franken C."/>
            <person name="Gibelin C."/>
            <person name="Gish J."/>
            <person name="Goldstein S."/>
            <person name="Gonzalez A.J."/>
            <person name="Green P.J."/>
            <person name="Hallab A."/>
            <person name="Hartog M."/>
            <person name="Hua A."/>
            <person name="Humphray S.J."/>
            <person name="Jeong D.H."/>
            <person name="Jing Y."/>
            <person name="Jocker A."/>
            <person name="Kenton S.M."/>
            <person name="Kim D.J."/>
            <person name="Klee K."/>
            <person name="Lai H."/>
            <person name="Lang C."/>
            <person name="Lin S."/>
            <person name="Macmil S.L."/>
            <person name="Magdelenat G."/>
            <person name="Matthews L."/>
            <person name="McCorrison J."/>
            <person name="Monaghan E.L."/>
            <person name="Mun J.H."/>
            <person name="Najar F.Z."/>
            <person name="Nicholson C."/>
            <person name="Noirot C."/>
            <person name="O'Bleness M."/>
            <person name="Paule C.R."/>
            <person name="Poulain J."/>
            <person name="Prion F."/>
            <person name="Qin B."/>
            <person name="Qu C."/>
            <person name="Retzel E.F."/>
            <person name="Riddle C."/>
            <person name="Sallet E."/>
            <person name="Samain S."/>
            <person name="Samson N."/>
            <person name="Sanders I."/>
            <person name="Saurat O."/>
            <person name="Scarpelli C."/>
            <person name="Schiex T."/>
            <person name="Segurens B."/>
            <person name="Severin A.J."/>
            <person name="Sherrier D.J."/>
            <person name="Shi R."/>
            <person name="Sims S."/>
            <person name="Singer S.R."/>
            <person name="Sinharoy S."/>
            <person name="Sterck L."/>
            <person name="Viollet A."/>
            <person name="Wang B.B."/>
            <person name="Wang K."/>
            <person name="Wang M."/>
            <person name="Wang X."/>
            <person name="Warfsmann J."/>
            <person name="Weissenbach J."/>
            <person name="White D.D."/>
            <person name="White J.D."/>
            <person name="Wiley G.B."/>
            <person name="Wincker P."/>
            <person name="Xing Y."/>
            <person name="Yang L."/>
            <person name="Yao Z."/>
            <person name="Ying F."/>
            <person name="Zhai J."/>
            <person name="Zhou L."/>
            <person name="Zuber A."/>
            <person name="Denarie J."/>
            <person name="Dixon R.A."/>
            <person name="May G.D."/>
            <person name="Schwartz D.C."/>
            <person name="Rogers J."/>
            <person name="Quetier F."/>
            <person name="Town C.D."/>
            <person name="Roe B.A."/>
        </authorList>
    </citation>
    <scope>NUCLEOTIDE SEQUENCE [LARGE SCALE GENOMIC DNA]</scope>
    <source>
        <strain evidence="1">A17</strain>
        <strain evidence="2 3">cv. Jemalong A17</strain>
    </source>
</reference>
<keyword evidence="3" id="KW-1185">Reference proteome</keyword>
<dbReference type="AlphaFoldDB" id="A0A072VWN8"/>
<dbReference type="EMBL" id="CM001217">
    <property type="protein sequence ID" value="KEH42505.1"/>
    <property type="molecule type" value="Genomic_DNA"/>
</dbReference>
<protein>
    <submittedName>
        <fullName evidence="1 2">Uncharacterized protein</fullName>
    </submittedName>
</protein>
<dbReference type="HOGENOM" id="CLU_2501282_0_0_1"/>
<reference evidence="2" key="3">
    <citation type="submission" date="2015-04" db="UniProtKB">
        <authorList>
            <consortium name="EnsemblPlants"/>
        </authorList>
    </citation>
    <scope>IDENTIFICATION</scope>
    <source>
        <strain evidence="2">cv. Jemalong A17</strain>
    </source>
</reference>
<name>A0A072VWN8_MEDTR</name>
<sequence length="86" mass="9650">MTAKWGSARWCVYQKGGRALLLGRTERGKRVRKKPLRLHLPPLTHIHQNGSCHNQNREKILTQVDSIPVQPGRGAGVVAFGVGRRF</sequence>
<dbReference type="Proteomes" id="UP000002051">
    <property type="component" value="Unassembled WGS sequence"/>
</dbReference>
<accession>A0A072VWN8</accession>
<gene>
    <name evidence="1" type="ordered locus">MTR_1g069760</name>
</gene>
<dbReference type="EnsemblPlants" id="KEH42505">
    <property type="protein sequence ID" value="KEH42505"/>
    <property type="gene ID" value="MTR_1g069760"/>
</dbReference>
<organism evidence="1 3">
    <name type="scientific">Medicago truncatula</name>
    <name type="common">Barrel medic</name>
    <name type="synonym">Medicago tribuloides</name>
    <dbReference type="NCBI Taxonomy" id="3880"/>
    <lineage>
        <taxon>Eukaryota</taxon>
        <taxon>Viridiplantae</taxon>
        <taxon>Streptophyta</taxon>
        <taxon>Embryophyta</taxon>
        <taxon>Tracheophyta</taxon>
        <taxon>Spermatophyta</taxon>
        <taxon>Magnoliopsida</taxon>
        <taxon>eudicotyledons</taxon>
        <taxon>Gunneridae</taxon>
        <taxon>Pentapetalae</taxon>
        <taxon>rosids</taxon>
        <taxon>fabids</taxon>
        <taxon>Fabales</taxon>
        <taxon>Fabaceae</taxon>
        <taxon>Papilionoideae</taxon>
        <taxon>50 kb inversion clade</taxon>
        <taxon>NPAAA clade</taxon>
        <taxon>Hologalegina</taxon>
        <taxon>IRL clade</taxon>
        <taxon>Trifolieae</taxon>
        <taxon>Medicago</taxon>
    </lineage>
</organism>
<proteinExistence type="predicted"/>